<name>A0AA36MEG8_CYLNA</name>
<dbReference type="EMBL" id="CATQJL010000326">
    <property type="protein sequence ID" value="CAJ0609516.1"/>
    <property type="molecule type" value="Genomic_DNA"/>
</dbReference>
<sequence length="121" mass="13481">MAYAALAAYTTMYDDHKTPRVTATVPSLASYPLRLKITLADMPSGKGWTKHRPVSVWIRDAGRYTRVEVEEATFLSESRQAVARRKIHEDLREAGGDTTFIELAYGAVTLGCMTDEEAEQV</sequence>
<reference evidence="1" key="1">
    <citation type="submission" date="2023-07" db="EMBL/GenBank/DDBJ databases">
        <authorList>
            <consortium name="CYATHOMIX"/>
        </authorList>
    </citation>
    <scope>NUCLEOTIDE SEQUENCE</scope>
    <source>
        <strain evidence="1">N/A</strain>
    </source>
</reference>
<organism evidence="1 2">
    <name type="scientific">Cylicocyclus nassatus</name>
    <name type="common">Nematode worm</name>
    <dbReference type="NCBI Taxonomy" id="53992"/>
    <lineage>
        <taxon>Eukaryota</taxon>
        <taxon>Metazoa</taxon>
        <taxon>Ecdysozoa</taxon>
        <taxon>Nematoda</taxon>
        <taxon>Chromadorea</taxon>
        <taxon>Rhabditida</taxon>
        <taxon>Rhabditina</taxon>
        <taxon>Rhabditomorpha</taxon>
        <taxon>Strongyloidea</taxon>
        <taxon>Strongylidae</taxon>
        <taxon>Cylicocyclus</taxon>
    </lineage>
</organism>
<dbReference type="AlphaFoldDB" id="A0AA36MEG8"/>
<evidence type="ECO:0000313" key="2">
    <source>
        <dbReference type="Proteomes" id="UP001176961"/>
    </source>
</evidence>
<keyword evidence="2" id="KW-1185">Reference proteome</keyword>
<protein>
    <submittedName>
        <fullName evidence="1">Uncharacterized protein</fullName>
    </submittedName>
</protein>
<accession>A0AA36MEG8</accession>
<evidence type="ECO:0000313" key="1">
    <source>
        <dbReference type="EMBL" id="CAJ0609516.1"/>
    </source>
</evidence>
<comment type="caution">
    <text evidence="1">The sequence shown here is derived from an EMBL/GenBank/DDBJ whole genome shotgun (WGS) entry which is preliminary data.</text>
</comment>
<dbReference type="Proteomes" id="UP001176961">
    <property type="component" value="Unassembled WGS sequence"/>
</dbReference>
<proteinExistence type="predicted"/>
<gene>
    <name evidence="1" type="ORF">CYNAS_LOCUS21499</name>
</gene>